<dbReference type="Gene3D" id="3.40.630.30">
    <property type="match status" value="1"/>
</dbReference>
<dbReference type="InterPro" id="IPR000182">
    <property type="entry name" value="GNAT_dom"/>
</dbReference>
<sequence length="177" mass="20507">MSKIFTVDDLTIREFELVDLEIFARYRAVEAVARYQSWSQYSIEKANSLYQSMQGHHFGEIGLWFQLAIVETKTNLLLGDFAIHFIDAEQVEVGFTLAPEHQGKGIATKALNAFIEFLFNDMNKHRIIATTDCENHASYQLLERVGFRREAHFINNIFFKGAWGSEFQYGLLKTERD</sequence>
<dbReference type="SUPFAM" id="SSF55729">
    <property type="entry name" value="Acyl-CoA N-acyltransferases (Nat)"/>
    <property type="match status" value="1"/>
</dbReference>
<keyword evidence="3" id="KW-1185">Reference proteome</keyword>
<dbReference type="RefSeq" id="WP_020912771.1">
    <property type="nucleotide sequence ID" value="NC_011566.1"/>
</dbReference>
<dbReference type="Proteomes" id="UP000000753">
    <property type="component" value="Chromosome"/>
</dbReference>
<proteinExistence type="predicted"/>
<dbReference type="OrthoDB" id="9801656at2"/>
<evidence type="ECO:0000313" key="2">
    <source>
        <dbReference type="EMBL" id="ACJ29415.1"/>
    </source>
</evidence>
<dbReference type="InterPro" id="IPR051531">
    <property type="entry name" value="N-acetyltransferase"/>
</dbReference>
<dbReference type="KEGG" id="swp:swp_2683"/>
<dbReference type="GO" id="GO:0016747">
    <property type="term" value="F:acyltransferase activity, transferring groups other than amino-acyl groups"/>
    <property type="evidence" value="ECO:0007669"/>
    <property type="project" value="InterPro"/>
</dbReference>
<dbReference type="PROSITE" id="PS51186">
    <property type="entry name" value="GNAT"/>
    <property type="match status" value="1"/>
</dbReference>
<evidence type="ECO:0000259" key="1">
    <source>
        <dbReference type="PROSITE" id="PS51186"/>
    </source>
</evidence>
<accession>B8CMM5</accession>
<dbReference type="HOGENOM" id="CLU_013985_3_6_6"/>
<reference evidence="2 3" key="1">
    <citation type="journal article" date="2008" name="PLoS ONE">
        <title>Environmental adaptation: genomic analysis of the piezotolerant and psychrotolerant deep-sea iron reducing bacterium Shewanella piezotolerans WP3.</title>
        <authorList>
            <person name="Wang F."/>
            <person name="Wang J."/>
            <person name="Jian H."/>
            <person name="Zhang B."/>
            <person name="Li S."/>
            <person name="Wang F."/>
            <person name="Zeng X."/>
            <person name="Gao L."/>
            <person name="Bartlett D.H."/>
            <person name="Yu J."/>
            <person name="Hu S."/>
            <person name="Xiao X."/>
        </authorList>
    </citation>
    <scope>NUCLEOTIDE SEQUENCE [LARGE SCALE GENOMIC DNA]</scope>
    <source>
        <strain evidence="3">WP3 / JCM 13877</strain>
    </source>
</reference>
<dbReference type="AlphaFoldDB" id="B8CMM5"/>
<dbReference type="STRING" id="225849.swp_2683"/>
<dbReference type="eggNOG" id="COG1670">
    <property type="taxonomic scope" value="Bacteria"/>
</dbReference>
<dbReference type="EMBL" id="CP000472">
    <property type="protein sequence ID" value="ACJ29415.1"/>
    <property type="molecule type" value="Genomic_DNA"/>
</dbReference>
<dbReference type="PANTHER" id="PTHR43792">
    <property type="entry name" value="GNAT FAMILY, PUTATIVE (AFU_ORTHOLOGUE AFUA_3G00765)-RELATED-RELATED"/>
    <property type="match status" value="1"/>
</dbReference>
<dbReference type="PANTHER" id="PTHR43792:SF1">
    <property type="entry name" value="N-ACETYLTRANSFERASE DOMAIN-CONTAINING PROTEIN"/>
    <property type="match status" value="1"/>
</dbReference>
<protein>
    <submittedName>
        <fullName evidence="2">Acetyltransferase, GNAT family</fullName>
    </submittedName>
</protein>
<organism evidence="2 3">
    <name type="scientific">Shewanella piezotolerans (strain WP3 / JCM 13877)</name>
    <dbReference type="NCBI Taxonomy" id="225849"/>
    <lineage>
        <taxon>Bacteria</taxon>
        <taxon>Pseudomonadati</taxon>
        <taxon>Pseudomonadota</taxon>
        <taxon>Gammaproteobacteria</taxon>
        <taxon>Alteromonadales</taxon>
        <taxon>Shewanellaceae</taxon>
        <taxon>Shewanella</taxon>
    </lineage>
</organism>
<name>B8CMM5_SHEPW</name>
<gene>
    <name evidence="2" type="ordered locus">swp_2683</name>
</gene>
<dbReference type="InterPro" id="IPR016181">
    <property type="entry name" value="Acyl_CoA_acyltransferase"/>
</dbReference>
<feature type="domain" description="N-acetyltransferase" evidence="1">
    <location>
        <begin position="10"/>
        <end position="174"/>
    </location>
</feature>
<evidence type="ECO:0000313" key="3">
    <source>
        <dbReference type="Proteomes" id="UP000000753"/>
    </source>
</evidence>
<dbReference type="Pfam" id="PF13302">
    <property type="entry name" value="Acetyltransf_3"/>
    <property type="match status" value="1"/>
</dbReference>